<keyword evidence="5" id="KW-0004">4Fe-4S</keyword>
<dbReference type="CDD" id="cd10030">
    <property type="entry name" value="UDG-F4_TTUDGA_SPO1dp_like"/>
    <property type="match status" value="1"/>
</dbReference>
<keyword evidence="13" id="KW-0326">Glycosidase</keyword>
<dbReference type="Gene3D" id="3.40.470.10">
    <property type="entry name" value="Uracil-DNA glycosylase-like domain"/>
    <property type="match status" value="1"/>
</dbReference>
<dbReference type="InterPro" id="IPR051536">
    <property type="entry name" value="UDG_Type-4/5"/>
</dbReference>
<dbReference type="PANTHER" id="PTHR33693">
    <property type="entry name" value="TYPE-5 URACIL-DNA GLYCOSYLASE"/>
    <property type="match status" value="1"/>
</dbReference>
<dbReference type="InterPro" id="IPR005273">
    <property type="entry name" value="Ura-DNA_glyco_family4"/>
</dbReference>
<dbReference type="Pfam" id="PF03167">
    <property type="entry name" value="UDG"/>
    <property type="match status" value="1"/>
</dbReference>
<evidence type="ECO:0000259" key="12">
    <source>
        <dbReference type="SMART" id="SM00986"/>
    </source>
</evidence>
<comment type="similarity">
    <text evidence="2">Belongs to the uracil-DNA glycosylase (UDG) superfamily. Type 4 (UDGa) family.</text>
</comment>
<evidence type="ECO:0000256" key="2">
    <source>
        <dbReference type="ARBA" id="ARBA00006521"/>
    </source>
</evidence>
<comment type="caution">
    <text evidence="13">The sequence shown here is derived from an EMBL/GenBank/DDBJ whole genome shotgun (WGS) entry which is preliminary data.</text>
</comment>
<dbReference type="EC" id="3.2.2.27" evidence="3"/>
<evidence type="ECO:0000256" key="8">
    <source>
        <dbReference type="ARBA" id="ARBA00022801"/>
    </source>
</evidence>
<dbReference type="Proteomes" id="UP001169063">
    <property type="component" value="Unassembled WGS sequence"/>
</dbReference>
<evidence type="ECO:0000256" key="5">
    <source>
        <dbReference type="ARBA" id="ARBA00022485"/>
    </source>
</evidence>
<keyword evidence="8 13" id="KW-0378">Hydrolase</keyword>
<keyword evidence="6" id="KW-0479">Metal-binding</keyword>
<dbReference type="SUPFAM" id="SSF52141">
    <property type="entry name" value="Uracil-DNA glycosylase-like"/>
    <property type="match status" value="1"/>
</dbReference>
<evidence type="ECO:0000256" key="6">
    <source>
        <dbReference type="ARBA" id="ARBA00022723"/>
    </source>
</evidence>
<feature type="domain" description="Uracil-DNA glycosylase-like" evidence="12">
    <location>
        <begin position="107"/>
        <end position="257"/>
    </location>
</feature>
<gene>
    <name evidence="13" type="ORF">Q0812_03645</name>
</gene>
<evidence type="ECO:0000256" key="7">
    <source>
        <dbReference type="ARBA" id="ARBA00022763"/>
    </source>
</evidence>
<protein>
    <recommendedName>
        <fullName evidence="4">Type-4 uracil-DNA glycosylase</fullName>
        <ecNumber evidence="3">3.2.2.27</ecNumber>
    </recommendedName>
</protein>
<evidence type="ECO:0000313" key="14">
    <source>
        <dbReference type="Proteomes" id="UP001169063"/>
    </source>
</evidence>
<evidence type="ECO:0000256" key="3">
    <source>
        <dbReference type="ARBA" id="ARBA00012030"/>
    </source>
</evidence>
<dbReference type="InterPro" id="IPR005122">
    <property type="entry name" value="Uracil-DNA_glycosylase-like"/>
</dbReference>
<proteinExistence type="inferred from homology"/>
<evidence type="ECO:0000256" key="9">
    <source>
        <dbReference type="ARBA" id="ARBA00023004"/>
    </source>
</evidence>
<keyword evidence="11" id="KW-0234">DNA repair</keyword>
<keyword evidence="9" id="KW-0408">Iron</keyword>
<dbReference type="EMBL" id="JAUKTR010000001">
    <property type="protein sequence ID" value="MDO1558519.1"/>
    <property type="molecule type" value="Genomic_DNA"/>
</dbReference>
<evidence type="ECO:0000256" key="4">
    <source>
        <dbReference type="ARBA" id="ARBA00019403"/>
    </source>
</evidence>
<evidence type="ECO:0000256" key="1">
    <source>
        <dbReference type="ARBA" id="ARBA00001400"/>
    </source>
</evidence>
<dbReference type="GO" id="GO:0004844">
    <property type="term" value="F:uracil DNA N-glycosylase activity"/>
    <property type="evidence" value="ECO:0007669"/>
    <property type="project" value="UniProtKB-EC"/>
</dbReference>
<keyword evidence="7" id="KW-0227">DNA damage</keyword>
<dbReference type="SMART" id="SM00986">
    <property type="entry name" value="UDG"/>
    <property type="match status" value="1"/>
</dbReference>
<keyword evidence="14" id="KW-1185">Reference proteome</keyword>
<dbReference type="PANTHER" id="PTHR33693:SF1">
    <property type="entry name" value="TYPE-4 URACIL-DNA GLYCOSYLASE"/>
    <property type="match status" value="1"/>
</dbReference>
<dbReference type="InterPro" id="IPR036895">
    <property type="entry name" value="Uracil-DNA_glycosylase-like_sf"/>
</dbReference>
<dbReference type="NCBIfam" id="TIGR00758">
    <property type="entry name" value="UDG_fam4"/>
    <property type="match status" value="1"/>
</dbReference>
<organism evidence="13 14">
    <name type="scientific">Peiella sedimenti</name>
    <dbReference type="NCBI Taxonomy" id="3061083"/>
    <lineage>
        <taxon>Bacteria</taxon>
        <taxon>Pseudomonadati</taxon>
        <taxon>Pseudomonadota</taxon>
        <taxon>Alphaproteobacteria</taxon>
        <taxon>Caulobacterales</taxon>
        <taxon>Caulobacteraceae</taxon>
        <taxon>Peiella</taxon>
    </lineage>
</organism>
<comment type="catalytic activity">
    <reaction evidence="1">
        <text>Hydrolyzes single-stranded DNA or mismatched double-stranded DNA and polynucleotides, releasing free uracil.</text>
        <dbReference type="EC" id="3.2.2.27"/>
    </reaction>
</comment>
<dbReference type="SMART" id="SM00987">
    <property type="entry name" value="UreE_C"/>
    <property type="match status" value="1"/>
</dbReference>
<evidence type="ECO:0000256" key="11">
    <source>
        <dbReference type="ARBA" id="ARBA00023204"/>
    </source>
</evidence>
<keyword evidence="10" id="KW-0411">Iron-sulfur</keyword>
<reference evidence="13" key="1">
    <citation type="submission" date="2023-07" db="EMBL/GenBank/DDBJ databases">
        <title>Brevundimonas soil sp. nov., isolated from the soil of chemical plant.</title>
        <authorList>
            <person name="Wu N."/>
        </authorList>
    </citation>
    <scope>NUCLEOTIDE SEQUENCE</scope>
    <source>
        <strain evidence="13">XZ-24</strain>
    </source>
</reference>
<evidence type="ECO:0000256" key="10">
    <source>
        <dbReference type="ARBA" id="ARBA00023014"/>
    </source>
</evidence>
<dbReference type="RefSeq" id="WP_302108929.1">
    <property type="nucleotide sequence ID" value="NZ_JAUKTR010000001.1"/>
</dbReference>
<evidence type="ECO:0000313" key="13">
    <source>
        <dbReference type="EMBL" id="MDO1558519.1"/>
    </source>
</evidence>
<accession>A0ABT8SJ00</accession>
<sequence length="270" mass="28220">MLAASAHDRALESLLAFWRDAGVDACLEEAPVDRRLQAPQPKAVVAALRAAAAAGTGAGDERIDLSHAVALAREAAQAAETLEQLKEAVAAFDGCALKRSGARQAVFSRGRPDAPLLVIGEAPGADEDARGEPFVGRAGKLLDRMLEAAGLLDKALITNTVYWRPPGNATPSPGDQAICAPFVERTAQLVRPKAVLLVGAAAARSVLKTTDGILKVRGNWGSWRIDGELELPVMPTLHPAFLLRQPAAKGRAWSDILTLAARLGAGGPGE</sequence>
<name>A0ABT8SJ00_9CAUL</name>